<dbReference type="GO" id="GO:0003824">
    <property type="term" value="F:catalytic activity"/>
    <property type="evidence" value="ECO:0007669"/>
    <property type="project" value="UniProtKB-ARBA"/>
</dbReference>
<feature type="region of interest" description="Disordered" evidence="2">
    <location>
        <begin position="197"/>
        <end position="228"/>
    </location>
</feature>
<sequence>MSTGGIGVTVGSSSTKMTDSGQSISSVGSTVGSVLGNVSMTAGEDLRVQGAEVLAGKDINLTINATGEGNAANSGDIVVQGSQLQAGGDTTLDAARDVLLLGAANTQKTDGSNSSSGGSVGVSLGVSGASSGLSIFANANKGQGSEHGDGTSWTETTLDSGGTLLVHSGRDTSLVGAQVSGETVKVEVGRDLLLQSQQDSDNYDAKQQNSSVGGSFSPGSMTGSISINGSQDKLNSNFDSVQEQTGIFAGSGGFDITVGGHTQLDGAVIGSTATADKNTLDTGTLGFSDIDNQADFKVEHQSVGISTGGNIGSQFVGNMANGLLVGANNEGHADSTTHAAVSEAMRAALLDIRVFMMSIYGVFYQSVEDIDFFIRETKEFPFPEDYQVPEHYNYRRE</sequence>
<evidence type="ECO:0000313" key="3">
    <source>
        <dbReference type="EMBL" id="ABS47426.1"/>
    </source>
</evidence>
<dbReference type="GO" id="GO:0090729">
    <property type="term" value="F:toxin activity"/>
    <property type="evidence" value="ECO:0007669"/>
    <property type="project" value="UniProtKB-KW"/>
</dbReference>
<dbReference type="EMBL" id="CP000720">
    <property type="protein sequence ID" value="ABS47426.1"/>
    <property type="molecule type" value="Genomic_DNA"/>
</dbReference>
<evidence type="ECO:0000313" key="4">
    <source>
        <dbReference type="Proteomes" id="UP000002412"/>
    </source>
</evidence>
<dbReference type="AlphaFoldDB" id="A0A0U1QXP3"/>
<keyword evidence="1" id="KW-0800">Toxin</keyword>
<protein>
    <submittedName>
        <fullName evidence="3">Conserved domain protein</fullName>
    </submittedName>
</protein>
<accession>A0A0U1QXP3</accession>
<proteinExistence type="predicted"/>
<evidence type="ECO:0000256" key="2">
    <source>
        <dbReference type="SAM" id="MobiDB-lite"/>
    </source>
</evidence>
<reference evidence="3 4" key="1">
    <citation type="journal article" date="2007" name="PLoS Genet.">
        <title>The complete genome sequence of Yersinia pseudotuberculosis IP31758, the causative agent of Far East scarlet-like fever.</title>
        <authorList>
            <person name="Eppinger M."/>
            <person name="Rosovitz M.J."/>
            <person name="Fricke W.F."/>
            <person name="Rasko D.A."/>
            <person name="Kokorina G."/>
            <person name="Fayolle C."/>
            <person name="Lindler L.E."/>
            <person name="Carniel E."/>
            <person name="Ravel J."/>
        </authorList>
    </citation>
    <scope>NUCLEOTIDE SEQUENCE [LARGE SCALE GENOMIC DNA]</scope>
    <source>
        <strain evidence="3 4">IP 31758</strain>
    </source>
</reference>
<dbReference type="KEGG" id="ypi:YpsIP31758_1521"/>
<organism evidence="3 4">
    <name type="scientific">Yersinia pseudotuberculosis serotype O:1b (strain IP 31758)</name>
    <dbReference type="NCBI Taxonomy" id="349747"/>
    <lineage>
        <taxon>Bacteria</taxon>
        <taxon>Pseudomonadati</taxon>
        <taxon>Pseudomonadota</taxon>
        <taxon>Gammaproteobacteria</taxon>
        <taxon>Enterobacterales</taxon>
        <taxon>Yersiniaceae</taxon>
        <taxon>Yersinia</taxon>
    </lineage>
</organism>
<dbReference type="HOGENOM" id="CLU_694344_0_0_6"/>
<name>A0A0U1QXP3_YERP3</name>
<feature type="compositionally biased region" description="Low complexity" evidence="2">
    <location>
        <begin position="9"/>
        <end position="24"/>
    </location>
</feature>
<dbReference type="Pfam" id="PF13332">
    <property type="entry name" value="Fil_haemagg_2"/>
    <property type="match status" value="1"/>
</dbReference>
<gene>
    <name evidence="3" type="ordered locus">YpsIP31758_1521</name>
</gene>
<evidence type="ECO:0000256" key="1">
    <source>
        <dbReference type="ARBA" id="ARBA00022656"/>
    </source>
</evidence>
<dbReference type="InterPro" id="IPR025157">
    <property type="entry name" value="Hemagglutinin_rpt"/>
</dbReference>
<dbReference type="Proteomes" id="UP000002412">
    <property type="component" value="Chromosome"/>
</dbReference>
<feature type="region of interest" description="Disordered" evidence="2">
    <location>
        <begin position="1"/>
        <end position="24"/>
    </location>
</feature>